<protein>
    <submittedName>
        <fullName evidence="7">DNA recombination protein RmuC</fullName>
    </submittedName>
</protein>
<evidence type="ECO:0000256" key="2">
    <source>
        <dbReference type="ARBA" id="ARBA00009840"/>
    </source>
</evidence>
<evidence type="ECO:0000256" key="1">
    <source>
        <dbReference type="ARBA" id="ARBA00003416"/>
    </source>
</evidence>
<comment type="similarity">
    <text evidence="2">Belongs to the RmuC family.</text>
</comment>
<dbReference type="AlphaFoldDB" id="A0A3Q9JL53"/>
<evidence type="ECO:0000256" key="3">
    <source>
        <dbReference type="ARBA" id="ARBA00023054"/>
    </source>
</evidence>
<keyword evidence="4" id="KW-0233">DNA recombination</keyword>
<evidence type="ECO:0000313" key="8">
    <source>
        <dbReference type="Proteomes" id="UP000273143"/>
    </source>
</evidence>
<reference evidence="8" key="1">
    <citation type="submission" date="2018-06" db="EMBL/GenBank/DDBJ databases">
        <title>Complete genome of Pseudomonas insecticola strain QZS01.</title>
        <authorList>
            <person name="Wang J."/>
            <person name="Su Q."/>
        </authorList>
    </citation>
    <scope>NUCLEOTIDE SEQUENCE [LARGE SCALE GENOMIC DNA]</scope>
    <source>
        <strain evidence="8">QZS01</strain>
    </source>
</reference>
<dbReference type="GO" id="GO:0006310">
    <property type="term" value="P:DNA recombination"/>
    <property type="evidence" value="ECO:0007669"/>
    <property type="project" value="UniProtKB-KW"/>
</dbReference>
<dbReference type="PANTHER" id="PTHR30563">
    <property type="entry name" value="DNA RECOMBINATION PROTEIN RMUC"/>
    <property type="match status" value="1"/>
</dbReference>
<keyword evidence="6" id="KW-0812">Transmembrane</keyword>
<evidence type="ECO:0000256" key="5">
    <source>
        <dbReference type="SAM" id="Coils"/>
    </source>
</evidence>
<dbReference type="RefSeq" id="WP_127164716.1">
    <property type="nucleotide sequence ID" value="NZ_CP029822.1"/>
</dbReference>
<name>A0A3Q9JL53_9GAMM</name>
<feature type="transmembrane region" description="Helical" evidence="6">
    <location>
        <begin position="6"/>
        <end position="30"/>
    </location>
</feature>
<comment type="function">
    <text evidence="1">Involved in DNA recombination.</text>
</comment>
<evidence type="ECO:0000256" key="4">
    <source>
        <dbReference type="ARBA" id="ARBA00023172"/>
    </source>
</evidence>
<accession>A0A3Q9JL53</accession>
<sequence length="466" mass="53573">MIDTTLLLWLSIAAVSIIIVLLATIIYSLYQQLCSAHLKIQGLQTQQQEYHVQAENFKTQGNQLKEYNTELKNNYQQIANKLEQSQLQCIQLSNQNTELNTLLKQKEEYFEQQLKLLNDNKQQLKLEFEQLATQIFEAKGKSFNEQSQQSLQSLLTPFREQISVFKQRVEEIHRNETIQKATLNQELRHLKELNQHITEETQNLTLALKGDKKMQGNWGELILENVLERAGLQVNKDYYIQKRIHSPEGDNQVPDVIIQLPQHKHLIIDAKVSLNAYTRSINAETEILQSVALNEHTKAVTERIKELSERFYYQSPEVNSPEIVIMFIPIESAFVSALKTDETLFQKAIDKNILVATPTTLLACLTIVRQLWRLENQSRNTLELANTAGKIYDKLRTFLNSMDKIEKGLVSAQDAYQEAKRQLLDGRGNLVNLVNGFVELGVTVKNEINETWQEKAALGIEASKNE</sequence>
<proteinExistence type="inferred from homology"/>
<keyword evidence="6" id="KW-1133">Transmembrane helix</keyword>
<evidence type="ECO:0000256" key="6">
    <source>
        <dbReference type="SAM" id="Phobius"/>
    </source>
</evidence>
<keyword evidence="6" id="KW-0472">Membrane</keyword>
<dbReference type="KEGG" id="emo:DM558_15365"/>
<dbReference type="InterPro" id="IPR003798">
    <property type="entry name" value="DNA_recombination_RmuC"/>
</dbReference>
<feature type="coiled-coil region" evidence="5">
    <location>
        <begin position="173"/>
        <end position="203"/>
    </location>
</feature>
<dbReference type="EMBL" id="CP029822">
    <property type="protein sequence ID" value="AZS52065.1"/>
    <property type="molecule type" value="Genomic_DNA"/>
</dbReference>
<keyword evidence="3 5" id="KW-0175">Coiled coil</keyword>
<dbReference type="Proteomes" id="UP000273143">
    <property type="component" value="Chromosome"/>
</dbReference>
<evidence type="ECO:0000313" key="7">
    <source>
        <dbReference type="EMBL" id="AZS52065.1"/>
    </source>
</evidence>
<feature type="coiled-coil region" evidence="5">
    <location>
        <begin position="64"/>
        <end position="134"/>
    </location>
</feature>
<keyword evidence="8" id="KW-1185">Reference proteome</keyword>
<dbReference type="Pfam" id="PF02646">
    <property type="entry name" value="RmuC"/>
    <property type="match status" value="1"/>
</dbReference>
<organism evidence="7 8">
    <name type="scientific">Entomomonas moraniae</name>
    <dbReference type="NCBI Taxonomy" id="2213226"/>
    <lineage>
        <taxon>Bacteria</taxon>
        <taxon>Pseudomonadati</taxon>
        <taxon>Pseudomonadota</taxon>
        <taxon>Gammaproteobacteria</taxon>
        <taxon>Pseudomonadales</taxon>
        <taxon>Pseudomonadaceae</taxon>
        <taxon>Entomomonas</taxon>
    </lineage>
</organism>
<dbReference type="PANTHER" id="PTHR30563:SF0">
    <property type="entry name" value="DNA RECOMBINATION PROTEIN RMUC"/>
    <property type="match status" value="1"/>
</dbReference>
<gene>
    <name evidence="7" type="ORF">DM558_15365</name>
</gene>